<feature type="non-terminal residue" evidence="1">
    <location>
        <position position="282"/>
    </location>
</feature>
<gene>
    <name evidence="1" type="ORF">AOQ84DRAFT_408041</name>
</gene>
<dbReference type="Proteomes" id="UP000250140">
    <property type="component" value="Unassembled WGS sequence"/>
</dbReference>
<name>A0A8E2JSI1_9PEZI</name>
<dbReference type="OrthoDB" id="4364812at2759"/>
<dbReference type="EMBL" id="KV749764">
    <property type="protein sequence ID" value="OCL07904.1"/>
    <property type="molecule type" value="Genomic_DNA"/>
</dbReference>
<accession>A0A8E2JSI1</accession>
<protein>
    <submittedName>
        <fullName evidence="1">Uncharacterized protein</fullName>
    </submittedName>
</protein>
<reference evidence="1 2" key="1">
    <citation type="journal article" date="2016" name="Nat. Commun.">
        <title>Ectomycorrhizal ecology is imprinted in the genome of the dominant symbiotic fungus Cenococcum geophilum.</title>
        <authorList>
            <consortium name="DOE Joint Genome Institute"/>
            <person name="Peter M."/>
            <person name="Kohler A."/>
            <person name="Ohm R.A."/>
            <person name="Kuo A."/>
            <person name="Krutzmann J."/>
            <person name="Morin E."/>
            <person name="Arend M."/>
            <person name="Barry K.W."/>
            <person name="Binder M."/>
            <person name="Choi C."/>
            <person name="Clum A."/>
            <person name="Copeland A."/>
            <person name="Grisel N."/>
            <person name="Haridas S."/>
            <person name="Kipfer T."/>
            <person name="LaButti K."/>
            <person name="Lindquist E."/>
            <person name="Lipzen A."/>
            <person name="Maire R."/>
            <person name="Meier B."/>
            <person name="Mihaltcheva S."/>
            <person name="Molinier V."/>
            <person name="Murat C."/>
            <person name="Poggeler S."/>
            <person name="Quandt C.A."/>
            <person name="Sperisen C."/>
            <person name="Tritt A."/>
            <person name="Tisserant E."/>
            <person name="Crous P.W."/>
            <person name="Henrissat B."/>
            <person name="Nehls U."/>
            <person name="Egli S."/>
            <person name="Spatafora J.W."/>
            <person name="Grigoriev I.V."/>
            <person name="Martin F.M."/>
        </authorList>
    </citation>
    <scope>NUCLEOTIDE SEQUENCE [LARGE SCALE GENOMIC DNA]</scope>
    <source>
        <strain evidence="1 2">CBS 207.34</strain>
    </source>
</reference>
<sequence length="282" mass="31390">PSELSSGLVELNCTAASITTPWGTLAAEVFPLEKWDQSASEAPNEQRKALRRKYINLGHQESQISTILAPLRTVSQRKFAQQREIAYRGGEIGTAWLRTDYSAGTDDQHEQLMSDTDVENAVGSDDSLLNDADLHSFGDGWQRVFVVLPKLLYPTMDMLDSDLVRFLAHIERLIAITQRNSSLGRREEEVFNIVHTPVQKAHVVNYLIVEDKEAPESGEILVVFVDDLEQVVRKDRVDAGKVEDSGGLWMQSAYDDTVTWMKGGVGVDYAIGGARGPPYLLE</sequence>
<keyword evidence="2" id="KW-1185">Reference proteome</keyword>
<dbReference type="AlphaFoldDB" id="A0A8E2JSI1"/>
<evidence type="ECO:0000313" key="1">
    <source>
        <dbReference type="EMBL" id="OCL07904.1"/>
    </source>
</evidence>
<proteinExistence type="predicted"/>
<evidence type="ECO:0000313" key="2">
    <source>
        <dbReference type="Proteomes" id="UP000250140"/>
    </source>
</evidence>
<organism evidence="1 2">
    <name type="scientific">Glonium stellatum</name>
    <dbReference type="NCBI Taxonomy" id="574774"/>
    <lineage>
        <taxon>Eukaryota</taxon>
        <taxon>Fungi</taxon>
        <taxon>Dikarya</taxon>
        <taxon>Ascomycota</taxon>
        <taxon>Pezizomycotina</taxon>
        <taxon>Dothideomycetes</taxon>
        <taxon>Pleosporomycetidae</taxon>
        <taxon>Gloniales</taxon>
        <taxon>Gloniaceae</taxon>
        <taxon>Glonium</taxon>
    </lineage>
</organism>